<comment type="similarity">
    <text evidence="1">Belongs to the Rieske iron-sulfur protein family.</text>
</comment>
<feature type="domain" description="Rieske" evidence="16">
    <location>
        <begin position="86"/>
        <end position="159"/>
    </location>
</feature>
<evidence type="ECO:0000256" key="10">
    <source>
        <dbReference type="ARBA" id="ARBA00055683"/>
    </source>
</evidence>
<evidence type="ECO:0000259" key="16">
    <source>
        <dbReference type="PROSITE" id="PS51296"/>
    </source>
</evidence>
<evidence type="ECO:0000256" key="3">
    <source>
        <dbReference type="ARBA" id="ARBA00022714"/>
    </source>
</evidence>
<evidence type="ECO:0000256" key="7">
    <source>
        <dbReference type="ARBA" id="ARBA00023004"/>
    </source>
</evidence>
<dbReference type="InterPro" id="IPR017941">
    <property type="entry name" value="Rieske_2Fe-2S"/>
</dbReference>
<organism evidence="17 18">
    <name type="scientific">Lederbergia lenta</name>
    <name type="common">Bacillus lentus</name>
    <dbReference type="NCBI Taxonomy" id="1467"/>
    <lineage>
        <taxon>Bacteria</taxon>
        <taxon>Bacillati</taxon>
        <taxon>Bacillota</taxon>
        <taxon>Bacilli</taxon>
        <taxon>Bacillales</taxon>
        <taxon>Bacillaceae</taxon>
        <taxon>Lederbergia</taxon>
    </lineage>
</organism>
<dbReference type="CDD" id="cd03467">
    <property type="entry name" value="Rieske"/>
    <property type="match status" value="1"/>
</dbReference>
<reference evidence="17 18" key="1">
    <citation type="submission" date="2018-06" db="EMBL/GenBank/DDBJ databases">
        <authorList>
            <consortium name="Pathogen Informatics"/>
            <person name="Doyle S."/>
        </authorList>
    </citation>
    <scope>NUCLEOTIDE SEQUENCE [LARGE SCALE GENOMIC DNA]</scope>
    <source>
        <strain evidence="17 18">NCTC4824</strain>
    </source>
</reference>
<dbReference type="STRING" id="1348624.GCA_001591545_01021"/>
<evidence type="ECO:0000256" key="15">
    <source>
        <dbReference type="SAM" id="Phobius"/>
    </source>
</evidence>
<dbReference type="GO" id="GO:0051537">
    <property type="term" value="F:2 iron, 2 sulfur cluster binding"/>
    <property type="evidence" value="ECO:0007669"/>
    <property type="project" value="UniProtKB-KW"/>
</dbReference>
<evidence type="ECO:0000256" key="13">
    <source>
        <dbReference type="ARBA" id="ARBA00075320"/>
    </source>
</evidence>
<evidence type="ECO:0000256" key="2">
    <source>
        <dbReference type="ARBA" id="ARBA00022448"/>
    </source>
</evidence>
<protein>
    <recommendedName>
        <fullName evidence="12">Menaquinol:cytochrome c reductase iron-sulfur subunit</fullName>
    </recommendedName>
    <alternativeName>
        <fullName evidence="14">Cytochrome bc complex, iron-sulfur subunit</fullName>
    </alternativeName>
    <alternativeName>
        <fullName evidence="13">Rieske iron-sulfur protein QcrA</fullName>
    </alternativeName>
</protein>
<evidence type="ECO:0000313" key="18">
    <source>
        <dbReference type="Proteomes" id="UP000249134"/>
    </source>
</evidence>
<dbReference type="GO" id="GO:0016705">
    <property type="term" value="F:oxidoreductase activity, acting on paired donors, with incorporation or reduction of molecular oxygen"/>
    <property type="evidence" value="ECO:0007669"/>
    <property type="project" value="UniProtKB-ARBA"/>
</dbReference>
<dbReference type="SUPFAM" id="SSF50022">
    <property type="entry name" value="ISP domain"/>
    <property type="match status" value="1"/>
</dbReference>
<keyword evidence="15" id="KW-0812">Transmembrane</keyword>
<dbReference type="Pfam" id="PF00355">
    <property type="entry name" value="Rieske"/>
    <property type="match status" value="1"/>
</dbReference>
<dbReference type="PANTHER" id="PTHR10134">
    <property type="entry name" value="CYTOCHROME B-C1 COMPLEX SUBUNIT RIESKE, MITOCHONDRIAL"/>
    <property type="match status" value="1"/>
</dbReference>
<evidence type="ECO:0000256" key="9">
    <source>
        <dbReference type="ARBA" id="ARBA00023157"/>
    </source>
</evidence>
<keyword evidence="15" id="KW-1133">Transmembrane helix</keyword>
<gene>
    <name evidence="17" type="primary">qcrA</name>
    <name evidence="17" type="ORF">NCTC4824_01951</name>
</gene>
<name>A0A2X4WG24_LEDLE</name>
<keyword evidence="9" id="KW-1015">Disulfide bond</keyword>
<evidence type="ECO:0000256" key="14">
    <source>
        <dbReference type="ARBA" id="ARBA00076330"/>
    </source>
</evidence>
<evidence type="ECO:0000256" key="1">
    <source>
        <dbReference type="ARBA" id="ARBA00010651"/>
    </source>
</evidence>
<comment type="subunit">
    <text evidence="11">The main subunits of the menaquinol:cytochrome c complex are a Rieske-type iron-sulfur protein (QcrA), a cytochrome b (QcrB) and a cytochrome c (QcrC).</text>
</comment>
<comment type="function">
    <text evidence="10">Component of the menaquinol:cytochrome c reductase complex. The Rieske protein is a high potential 2Fe-2S protein.</text>
</comment>
<dbReference type="GO" id="GO:0004497">
    <property type="term" value="F:monooxygenase activity"/>
    <property type="evidence" value="ECO:0007669"/>
    <property type="project" value="UniProtKB-ARBA"/>
</dbReference>
<dbReference type="EMBL" id="LS483476">
    <property type="protein sequence ID" value="SQI56550.1"/>
    <property type="molecule type" value="Genomic_DNA"/>
</dbReference>
<evidence type="ECO:0000256" key="4">
    <source>
        <dbReference type="ARBA" id="ARBA00022723"/>
    </source>
</evidence>
<evidence type="ECO:0000313" key="17">
    <source>
        <dbReference type="EMBL" id="SQI56550.1"/>
    </source>
</evidence>
<dbReference type="FunFam" id="2.102.10.10:FF:000006">
    <property type="entry name" value="Menaquinol-cytochrome c reductase, iron-sulfur subunit"/>
    <property type="match status" value="1"/>
</dbReference>
<keyword evidence="2" id="KW-0813">Transport</keyword>
<evidence type="ECO:0000256" key="12">
    <source>
        <dbReference type="ARBA" id="ARBA00067741"/>
    </source>
</evidence>
<evidence type="ECO:0000256" key="5">
    <source>
        <dbReference type="ARBA" id="ARBA00022982"/>
    </source>
</evidence>
<dbReference type="Gene3D" id="2.102.10.10">
    <property type="entry name" value="Rieske [2Fe-2S] iron-sulphur domain"/>
    <property type="match status" value="1"/>
</dbReference>
<dbReference type="KEGG" id="blen:NCTC4824_01951"/>
<keyword evidence="6 17" id="KW-0560">Oxidoreductase</keyword>
<dbReference type="AlphaFoldDB" id="A0A2X4WG24"/>
<dbReference type="Proteomes" id="UP000249134">
    <property type="component" value="Chromosome 1"/>
</dbReference>
<dbReference type="GO" id="GO:0046872">
    <property type="term" value="F:metal ion binding"/>
    <property type="evidence" value="ECO:0007669"/>
    <property type="project" value="UniProtKB-KW"/>
</dbReference>
<dbReference type="PROSITE" id="PS51318">
    <property type="entry name" value="TAT"/>
    <property type="match status" value="1"/>
</dbReference>
<dbReference type="InterPro" id="IPR014349">
    <property type="entry name" value="Rieske_Fe-S_prot"/>
</dbReference>
<keyword evidence="7" id="KW-0408">Iron</keyword>
<keyword evidence="5" id="KW-0249">Electron transport</keyword>
<keyword evidence="3" id="KW-0001">2Fe-2S</keyword>
<keyword evidence="15" id="KW-0472">Membrane</keyword>
<dbReference type="InterPro" id="IPR036922">
    <property type="entry name" value="Rieske_2Fe-2S_sf"/>
</dbReference>
<evidence type="ECO:0000256" key="11">
    <source>
        <dbReference type="ARBA" id="ARBA00064458"/>
    </source>
</evidence>
<dbReference type="InterPro" id="IPR006311">
    <property type="entry name" value="TAT_signal"/>
</dbReference>
<proteinExistence type="inferred from homology"/>
<evidence type="ECO:0000256" key="6">
    <source>
        <dbReference type="ARBA" id="ARBA00023002"/>
    </source>
</evidence>
<dbReference type="RefSeq" id="WP_066137815.1">
    <property type="nucleotide sequence ID" value="NZ_CBCSGM010000001.1"/>
</dbReference>
<dbReference type="PROSITE" id="PS51296">
    <property type="entry name" value="RIESKE"/>
    <property type="match status" value="1"/>
</dbReference>
<evidence type="ECO:0000256" key="8">
    <source>
        <dbReference type="ARBA" id="ARBA00023014"/>
    </source>
</evidence>
<sequence length="171" mass="19034">MSKNPVTRRQFLSYTLTGVGGFMAAGMILPMLRFAIDPVLTAEASGDFKMTDKKIADITAEPVRVDFKYEQVDAWHTSETTQMAWVYKNEAGDIVALSPICKHLGCTVNWNGSEKHPDQFFCPCHMGLYTKDGNNVPGTPPRGPLDAYPTKEKDGFLMLGTPEENPFVRKK</sequence>
<keyword evidence="4" id="KW-0479">Metal-binding</keyword>
<keyword evidence="18" id="KW-1185">Reference proteome</keyword>
<feature type="transmembrane region" description="Helical" evidence="15">
    <location>
        <begin position="12"/>
        <end position="32"/>
    </location>
</feature>
<accession>A0A2X4WG24</accession>
<keyword evidence="8" id="KW-0411">Iron-sulfur</keyword>